<gene>
    <name evidence="1" type="ORF">GSTUM_00011719001</name>
</gene>
<dbReference type="Proteomes" id="UP000006911">
    <property type="component" value="Unassembled WGS sequence"/>
</dbReference>
<accession>D5GP59</accession>
<dbReference type="RefSeq" id="XP_002842133.1">
    <property type="nucleotide sequence ID" value="XM_002842087.1"/>
</dbReference>
<dbReference type="STRING" id="656061.D5GP59"/>
<evidence type="ECO:0000313" key="2">
    <source>
        <dbReference type="Proteomes" id="UP000006911"/>
    </source>
</evidence>
<dbReference type="KEGG" id="tml:GSTUM_00011719001"/>
<reference evidence="1 2" key="1">
    <citation type="journal article" date="2010" name="Nature">
        <title>Perigord black truffle genome uncovers evolutionary origins and mechanisms of symbiosis.</title>
        <authorList>
            <person name="Martin F."/>
            <person name="Kohler A."/>
            <person name="Murat C."/>
            <person name="Balestrini R."/>
            <person name="Coutinho P.M."/>
            <person name="Jaillon O."/>
            <person name="Montanini B."/>
            <person name="Morin E."/>
            <person name="Noel B."/>
            <person name="Percudani R."/>
            <person name="Porcel B."/>
            <person name="Rubini A."/>
            <person name="Amicucci A."/>
            <person name="Amselem J."/>
            <person name="Anthouard V."/>
            <person name="Arcioni S."/>
            <person name="Artiguenave F."/>
            <person name="Aury J.M."/>
            <person name="Ballario P."/>
            <person name="Bolchi A."/>
            <person name="Brenna A."/>
            <person name="Brun A."/>
            <person name="Buee M."/>
            <person name="Cantarel B."/>
            <person name="Chevalier G."/>
            <person name="Couloux A."/>
            <person name="Da Silva C."/>
            <person name="Denoeud F."/>
            <person name="Duplessis S."/>
            <person name="Ghignone S."/>
            <person name="Hilselberger B."/>
            <person name="Iotti M."/>
            <person name="Marcais B."/>
            <person name="Mello A."/>
            <person name="Miranda M."/>
            <person name="Pacioni G."/>
            <person name="Quesneville H."/>
            <person name="Riccioni C."/>
            <person name="Ruotolo R."/>
            <person name="Splivallo R."/>
            <person name="Stocchi V."/>
            <person name="Tisserant E."/>
            <person name="Viscomi A.R."/>
            <person name="Zambonelli A."/>
            <person name="Zampieri E."/>
            <person name="Henrissat B."/>
            <person name="Lebrun M.H."/>
            <person name="Paolocci F."/>
            <person name="Bonfante P."/>
            <person name="Ottonello S."/>
            <person name="Wincker P."/>
        </authorList>
    </citation>
    <scope>NUCLEOTIDE SEQUENCE [LARGE SCALE GENOMIC DNA]</scope>
    <source>
        <strain evidence="1 2">Mel28</strain>
    </source>
</reference>
<keyword evidence="2" id="KW-1185">Reference proteome</keyword>
<dbReference type="AlphaFoldDB" id="D5GP59"/>
<dbReference type="EMBL" id="FN430373">
    <property type="protein sequence ID" value="CAZ86324.1"/>
    <property type="molecule type" value="Genomic_DNA"/>
</dbReference>
<name>D5GP59_TUBMM</name>
<proteinExistence type="predicted"/>
<evidence type="ECO:0000313" key="1">
    <source>
        <dbReference type="EMBL" id="CAZ86324.1"/>
    </source>
</evidence>
<dbReference type="InParanoid" id="D5GP59"/>
<organism evidence="1 2">
    <name type="scientific">Tuber melanosporum (strain Mel28)</name>
    <name type="common">Perigord black truffle</name>
    <dbReference type="NCBI Taxonomy" id="656061"/>
    <lineage>
        <taxon>Eukaryota</taxon>
        <taxon>Fungi</taxon>
        <taxon>Dikarya</taxon>
        <taxon>Ascomycota</taxon>
        <taxon>Pezizomycotina</taxon>
        <taxon>Pezizomycetes</taxon>
        <taxon>Pezizales</taxon>
        <taxon>Tuberaceae</taxon>
        <taxon>Tuber</taxon>
    </lineage>
</organism>
<dbReference type="HOGENOM" id="CLU_2814295_0_0_1"/>
<sequence>MARGFEQRPIVTLKGTEIEGSGWTGKTLKPGEGGREALSEWFELKEGVEWRVNEVGVFEDVRDKARL</sequence>
<protein>
    <submittedName>
        <fullName evidence="1">(Perigord truffle) hypothetical protein</fullName>
    </submittedName>
</protein>
<dbReference type="GeneID" id="9186564"/>